<evidence type="ECO:0000256" key="2">
    <source>
        <dbReference type="SAM" id="MobiDB-lite"/>
    </source>
</evidence>
<dbReference type="CDD" id="cd00590">
    <property type="entry name" value="RRM_SF"/>
    <property type="match status" value="1"/>
</dbReference>
<feature type="compositionally biased region" description="Polar residues" evidence="2">
    <location>
        <begin position="658"/>
        <end position="667"/>
    </location>
</feature>
<evidence type="ECO:0000256" key="1">
    <source>
        <dbReference type="ARBA" id="ARBA00022884"/>
    </source>
</evidence>
<protein>
    <recommendedName>
        <fullName evidence="3">RRM domain-containing protein</fullName>
    </recommendedName>
</protein>
<feature type="compositionally biased region" description="Basic and acidic residues" evidence="2">
    <location>
        <begin position="717"/>
        <end position="733"/>
    </location>
</feature>
<dbReference type="Proteomes" id="UP001430953">
    <property type="component" value="Unassembled WGS sequence"/>
</dbReference>
<dbReference type="InterPro" id="IPR012677">
    <property type="entry name" value="Nucleotide-bd_a/b_plait_sf"/>
</dbReference>
<feature type="region of interest" description="Disordered" evidence="2">
    <location>
        <begin position="530"/>
        <end position="745"/>
    </location>
</feature>
<feature type="domain" description="RRM" evidence="3">
    <location>
        <begin position="1007"/>
        <end position="1072"/>
    </location>
</feature>
<dbReference type="PANTHER" id="PTHR22014:SF2">
    <property type="entry name" value="RNA-BINDING PROTEIN 33"/>
    <property type="match status" value="1"/>
</dbReference>
<feature type="compositionally biased region" description="Basic residues" evidence="2">
    <location>
        <begin position="204"/>
        <end position="214"/>
    </location>
</feature>
<feature type="region of interest" description="Disordered" evidence="2">
    <location>
        <begin position="1"/>
        <end position="136"/>
    </location>
</feature>
<feature type="compositionally biased region" description="Low complexity" evidence="2">
    <location>
        <begin position="547"/>
        <end position="571"/>
    </location>
</feature>
<feature type="compositionally biased region" description="Polar residues" evidence="2">
    <location>
        <begin position="842"/>
        <end position="865"/>
    </location>
</feature>
<feature type="compositionally biased region" description="Pro residues" evidence="2">
    <location>
        <begin position="430"/>
        <end position="442"/>
    </location>
</feature>
<comment type="caution">
    <text evidence="4">The sequence shown here is derived from an EMBL/GenBank/DDBJ whole genome shotgun (WGS) entry which is preliminary data.</text>
</comment>
<feature type="region of interest" description="Disordered" evidence="2">
    <location>
        <begin position="199"/>
        <end position="236"/>
    </location>
</feature>
<feature type="compositionally biased region" description="Basic and acidic residues" evidence="2">
    <location>
        <begin position="616"/>
        <end position="656"/>
    </location>
</feature>
<keyword evidence="1" id="KW-0694">RNA-binding</keyword>
<organism evidence="4 5">
    <name type="scientific">Cardiocondyla obscurior</name>
    <dbReference type="NCBI Taxonomy" id="286306"/>
    <lineage>
        <taxon>Eukaryota</taxon>
        <taxon>Metazoa</taxon>
        <taxon>Ecdysozoa</taxon>
        <taxon>Arthropoda</taxon>
        <taxon>Hexapoda</taxon>
        <taxon>Insecta</taxon>
        <taxon>Pterygota</taxon>
        <taxon>Neoptera</taxon>
        <taxon>Endopterygota</taxon>
        <taxon>Hymenoptera</taxon>
        <taxon>Apocrita</taxon>
        <taxon>Aculeata</taxon>
        <taxon>Formicoidea</taxon>
        <taxon>Formicidae</taxon>
        <taxon>Myrmicinae</taxon>
        <taxon>Cardiocondyla</taxon>
    </lineage>
</organism>
<evidence type="ECO:0000313" key="4">
    <source>
        <dbReference type="EMBL" id="KAL0122029.1"/>
    </source>
</evidence>
<evidence type="ECO:0000313" key="5">
    <source>
        <dbReference type="Proteomes" id="UP001430953"/>
    </source>
</evidence>
<keyword evidence="5" id="KW-1185">Reference proteome</keyword>
<dbReference type="EMBL" id="JADYXP020000006">
    <property type="protein sequence ID" value="KAL0122029.1"/>
    <property type="molecule type" value="Genomic_DNA"/>
</dbReference>
<evidence type="ECO:0000259" key="3">
    <source>
        <dbReference type="SMART" id="SM00360"/>
    </source>
</evidence>
<dbReference type="InterPro" id="IPR039878">
    <property type="entry name" value="RBM33"/>
</dbReference>
<accession>A0AAW2G462</accession>
<dbReference type="SUPFAM" id="SSF54928">
    <property type="entry name" value="RNA-binding domain, RBD"/>
    <property type="match status" value="1"/>
</dbReference>
<feature type="compositionally biased region" description="Polar residues" evidence="2">
    <location>
        <begin position="605"/>
        <end position="614"/>
    </location>
</feature>
<feature type="compositionally biased region" description="Basic and acidic residues" evidence="2">
    <location>
        <begin position="35"/>
        <end position="44"/>
    </location>
</feature>
<dbReference type="InterPro" id="IPR000504">
    <property type="entry name" value="RRM_dom"/>
</dbReference>
<reference evidence="4 5" key="1">
    <citation type="submission" date="2023-03" db="EMBL/GenBank/DDBJ databases">
        <title>High recombination rates correlate with genetic variation in Cardiocondyla obscurior ants.</title>
        <authorList>
            <person name="Errbii M."/>
        </authorList>
    </citation>
    <scope>NUCLEOTIDE SEQUENCE [LARGE SCALE GENOMIC DNA]</scope>
    <source>
        <strain evidence="4">Alpha-2009</strain>
        <tissue evidence="4">Whole body</tissue>
    </source>
</reference>
<sequence length="1091" mass="122554">MSDHDDTLLDEDLGDEEYDLGNDEEEALLADDYELERQNSYKGEEETDDVLDLGVTDALDDLDAEDENIEFSRGNTDKHSDNDFYKDGEHPGAQSTSSYYEQDENAEYANEREALPQTSRNSEPNSVNVSHIGKGDLREKLQKNVQKNMYIGNGQGMEDDDCEEAKERRNRFQNERIIIPPKMNNDIPDTLENVLTSEPSRGQFRGRGRGRGIRGSRGGRFIQNTGNFNPRFGTIRPGFENQPPVCRPPLIETRPPCGPLHGVPSNVQNQQIIFQQASPQQPFQQPFGPMQGPPAQFAENRPQFNPGQFQGPLGPRPIGSRLPEYGPRGPIPAGSMQGPNYNCPPNQPQFHSSMQPPFQNPAGIMQENRPMQGNQGPLLQGNSGGGSLLGNPNMLLPGNPPNMLPPGGNLPMPPMQGFPRQQPAQGPPMQNLPPNMPMPSQPPFENRLPPFQEPQFEGRSTYDTRAGYHPDQVPNSQQFNNTMPPVPQQSVSNVSQSVSLPPGHKILINPHFRGTVQPANDARLAWDSNQRVPPQASHGGQFPQSLSYQNQGPYNQSQQGPSQYQQNYPQNKSDDPYAYFSDVWQENRPQRPQNMSPTKHYPADSNYTRESNYNDGKYKSEGQWDQRDNYQEDHRVSHQNYRERDLPLRIRNDHMQRSRTPPNTYRNDSYDQKIPRPMNVPPRGINRPPQKRISESSDKGPRDISPKRSKPPNRNLQEVRRVDTVDDTVANKEEDNDPEMQEYRKKMEEQKRLREKLLREKENRRKMAAIEKQNENVKTDLSITTANEITQQETKTVSPLIGFVNDSTVKARPGVVKGRSRPVNTQSTEAADKPPNVRIIRTIQTNDLSDTSGTRNNSGQATNQASDIVHTRQIMQQSGIGRRVVIQKPLLNSQKVATTIQKTVSNLQKSQGLQHKMSNMQIVQTQKVLQNQGNMLQRSMVVGSKATVVNQRIVAHKTPGTLQKTVINDSANVHGQKIMNTPQNAQRIVLQKSAVQAKKLPEIKTNTVTLENLAASTSEAQIRRMCQAIGTIESIRMGEGSATIVFKTQSAAMVFHKKYQRKMLDLSLITVRLVPQNAPGNKAVATIAKKS</sequence>
<feature type="compositionally biased region" description="Basic and acidic residues" evidence="2">
    <location>
        <begin position="692"/>
        <end position="706"/>
    </location>
</feature>
<feature type="compositionally biased region" description="Acidic residues" evidence="2">
    <location>
        <begin position="58"/>
        <end position="69"/>
    </location>
</feature>
<feature type="compositionally biased region" description="Basic and acidic residues" evidence="2">
    <location>
        <begin position="75"/>
        <end position="90"/>
    </location>
</feature>
<feature type="compositionally biased region" description="Polar residues" evidence="2">
    <location>
        <begin position="473"/>
        <end position="483"/>
    </location>
</feature>
<feature type="compositionally biased region" description="Low complexity" evidence="2">
    <location>
        <begin position="488"/>
        <end position="497"/>
    </location>
</feature>
<dbReference type="GO" id="GO:0003723">
    <property type="term" value="F:RNA binding"/>
    <property type="evidence" value="ECO:0007669"/>
    <property type="project" value="UniProtKB-KW"/>
</dbReference>
<name>A0AAW2G462_9HYME</name>
<dbReference type="AlphaFoldDB" id="A0AAW2G462"/>
<proteinExistence type="predicted"/>
<dbReference type="Gene3D" id="3.30.70.330">
    <property type="match status" value="1"/>
</dbReference>
<dbReference type="PANTHER" id="PTHR22014">
    <property type="entry name" value="RNA-BINDING PROTEIN 33"/>
    <property type="match status" value="1"/>
</dbReference>
<dbReference type="InterPro" id="IPR035979">
    <property type="entry name" value="RBD_domain_sf"/>
</dbReference>
<feature type="compositionally biased region" description="Polar residues" evidence="2">
    <location>
        <begin position="116"/>
        <end position="129"/>
    </location>
</feature>
<feature type="region of interest" description="Disordered" evidence="2">
    <location>
        <begin position="382"/>
        <end position="497"/>
    </location>
</feature>
<dbReference type="SMART" id="SM00360">
    <property type="entry name" value="RRM"/>
    <property type="match status" value="1"/>
</dbReference>
<feature type="compositionally biased region" description="Acidic residues" evidence="2">
    <location>
        <begin position="8"/>
        <end position="34"/>
    </location>
</feature>
<feature type="region of interest" description="Disordered" evidence="2">
    <location>
        <begin position="815"/>
        <end position="865"/>
    </location>
</feature>
<gene>
    <name evidence="4" type="ORF">PUN28_007077</name>
</gene>